<name>A0A5C1YAW7_9MICO</name>
<proteinExistence type="predicted"/>
<keyword evidence="3" id="KW-1185">Reference proteome</keyword>
<feature type="region of interest" description="Disordered" evidence="1">
    <location>
        <begin position="29"/>
        <end position="60"/>
    </location>
</feature>
<keyword evidence="2" id="KW-0436">Ligase</keyword>
<dbReference type="PROSITE" id="PS51257">
    <property type="entry name" value="PROKAR_LIPOPROTEIN"/>
    <property type="match status" value="1"/>
</dbReference>
<dbReference type="OrthoDB" id="5122815at2"/>
<protein>
    <submittedName>
        <fullName evidence="2">Arginyl-tRNA synthetase</fullName>
    </submittedName>
</protein>
<dbReference type="Proteomes" id="UP000322159">
    <property type="component" value="Chromosome"/>
</dbReference>
<evidence type="ECO:0000313" key="2">
    <source>
        <dbReference type="EMBL" id="QEO10385.1"/>
    </source>
</evidence>
<dbReference type="GO" id="GO:0004812">
    <property type="term" value="F:aminoacyl-tRNA ligase activity"/>
    <property type="evidence" value="ECO:0007669"/>
    <property type="project" value="UniProtKB-KW"/>
</dbReference>
<accession>A0A5C1YAW7</accession>
<keyword evidence="2" id="KW-0030">Aminoacyl-tRNA synthetase</keyword>
<evidence type="ECO:0000313" key="3">
    <source>
        <dbReference type="Proteomes" id="UP000322159"/>
    </source>
</evidence>
<reference evidence="2 3" key="1">
    <citation type="submission" date="2019-09" db="EMBL/GenBank/DDBJ databases">
        <title>Genome sequencing of strain KACC 19322.</title>
        <authorList>
            <person name="Heo J."/>
            <person name="Kim S.-J."/>
            <person name="Kim J.-S."/>
            <person name="Hong S.-B."/>
            <person name="Kwon S.-W."/>
        </authorList>
    </citation>
    <scope>NUCLEOTIDE SEQUENCE [LARGE SCALE GENOMIC DNA]</scope>
    <source>
        <strain evidence="2 3">KACC 19322</strain>
    </source>
</reference>
<organism evidence="2 3">
    <name type="scientific">Protaetiibacter larvae</name>
    <dbReference type="NCBI Taxonomy" id="2592654"/>
    <lineage>
        <taxon>Bacteria</taxon>
        <taxon>Bacillati</taxon>
        <taxon>Actinomycetota</taxon>
        <taxon>Actinomycetes</taxon>
        <taxon>Micrococcales</taxon>
        <taxon>Microbacteriaceae</taxon>
        <taxon>Protaetiibacter</taxon>
    </lineage>
</organism>
<sequence length="196" mass="19758">MPRRSPALVLSASVVLGIAVLLSGCRAPEPAPSSSAPAPGDTPSASPEASPSATPTPSATPVDVACDALIPAQAMYDFNPNFSLIDGWSPDAGSAAADAVAAEGVACRWQNNTSSDVIDLSVAQLDSASLEAKANEAYASSTMVPTYGDEAYFAVAGGVGEAIVFAGAYWVVIRSPYFQEPGDASPLVEAVLAALP</sequence>
<dbReference type="EMBL" id="CP043504">
    <property type="protein sequence ID" value="QEO10385.1"/>
    <property type="molecule type" value="Genomic_DNA"/>
</dbReference>
<dbReference type="RefSeq" id="WP_149325802.1">
    <property type="nucleotide sequence ID" value="NZ_CP043504.1"/>
</dbReference>
<dbReference type="KEGG" id="lyk:FLP23_10430"/>
<feature type="compositionally biased region" description="Low complexity" evidence="1">
    <location>
        <begin position="32"/>
        <end position="60"/>
    </location>
</feature>
<evidence type="ECO:0000256" key="1">
    <source>
        <dbReference type="SAM" id="MobiDB-lite"/>
    </source>
</evidence>
<dbReference type="AlphaFoldDB" id="A0A5C1YAW7"/>
<gene>
    <name evidence="2" type="ORF">FLP23_10430</name>
</gene>